<name>A0ABY6DH19_9NEIS</name>
<dbReference type="RefSeq" id="WP_263122848.1">
    <property type="nucleotide sequence ID" value="NZ_CP106753.1"/>
</dbReference>
<dbReference type="Proteomes" id="UP001061302">
    <property type="component" value="Chromosome"/>
</dbReference>
<evidence type="ECO:0000313" key="2">
    <source>
        <dbReference type="Proteomes" id="UP001061302"/>
    </source>
</evidence>
<sequence>MNTGKEMGAAVSALCCATTETQPELEHGVVMNLLFADARTGNQALSMAMEDRAWLDSGQVGADKRPINRVTVAAAHRSVPETALARLKDARCKQ</sequence>
<accession>A0ABY6DH19</accession>
<organism evidence="1 2">
    <name type="scientific">Chitiniphilus purpureus</name>
    <dbReference type="NCBI Taxonomy" id="2981137"/>
    <lineage>
        <taxon>Bacteria</taxon>
        <taxon>Pseudomonadati</taxon>
        <taxon>Pseudomonadota</taxon>
        <taxon>Betaproteobacteria</taxon>
        <taxon>Neisseriales</taxon>
        <taxon>Chitinibacteraceae</taxon>
        <taxon>Chitiniphilus</taxon>
    </lineage>
</organism>
<dbReference type="EMBL" id="CP106753">
    <property type="protein sequence ID" value="UXY13639.1"/>
    <property type="molecule type" value="Genomic_DNA"/>
</dbReference>
<evidence type="ECO:0000313" key="1">
    <source>
        <dbReference type="EMBL" id="UXY13639.1"/>
    </source>
</evidence>
<proteinExistence type="predicted"/>
<gene>
    <name evidence="1" type="ORF">N8I74_09915</name>
</gene>
<protein>
    <submittedName>
        <fullName evidence="1">Uncharacterized protein</fullName>
    </submittedName>
</protein>
<keyword evidence="2" id="KW-1185">Reference proteome</keyword>
<reference evidence="1" key="1">
    <citation type="submission" date="2022-10" db="EMBL/GenBank/DDBJ databases">
        <title>Chitiniphilus purpureus sp. nov., a novel chitin-degrading bacterium isolated from crawfish pond sediment.</title>
        <authorList>
            <person name="Li K."/>
        </authorList>
    </citation>
    <scope>NUCLEOTIDE SEQUENCE</scope>
    <source>
        <strain evidence="1">CD1</strain>
    </source>
</reference>